<dbReference type="PANTHER" id="PTHR47002">
    <property type="entry name" value="AQUAPORIN-LIKE"/>
    <property type="match status" value="1"/>
</dbReference>
<keyword evidence="5" id="KW-0813">Transport</keyword>
<evidence type="ECO:0000256" key="1">
    <source>
        <dbReference type="ARBA" id="ARBA00004141"/>
    </source>
</evidence>
<dbReference type="AlphaFoldDB" id="A0AAW2NYX2"/>
<keyword evidence="3 6" id="KW-1133">Transmembrane helix</keyword>
<evidence type="ECO:0000256" key="3">
    <source>
        <dbReference type="ARBA" id="ARBA00022989"/>
    </source>
</evidence>
<dbReference type="InterPro" id="IPR000425">
    <property type="entry name" value="MIP"/>
</dbReference>
<dbReference type="InterPro" id="IPR023271">
    <property type="entry name" value="Aquaporin-like"/>
</dbReference>
<evidence type="ECO:0000256" key="4">
    <source>
        <dbReference type="ARBA" id="ARBA00023136"/>
    </source>
</evidence>
<name>A0AAW2NYX2_9LAMI</name>
<evidence type="ECO:0000313" key="7">
    <source>
        <dbReference type="EMBL" id="KAL0348468.1"/>
    </source>
</evidence>
<keyword evidence="4 6" id="KW-0472">Membrane</keyword>
<sequence>MASNSGQPLHAVDDEECQTVATKIQPLPLLHPASSFPTKNWTVDQENKGKLPPTLTDVLGLDEFLTLDVYRASVGELLGTAVLVFMLDTIVISTIESDIKMPNLVLSVLAAVIITILLLAVHPVSGGHINPIISFSAALVGLISMSRALVYIVAQCAGAILGALALKAVVSSAIEQNFSLGGCTITVVAPGPDGPITIGLETAQAFWLEIICSFIFLFASIWMAYDHRQAKQLGHVLVFSIVGVVLGLLVFVSSTVTAQKGYVGAGLNPARCIGPAIVRGGHLWDGHWCSGLGLLLLACCSTCTQRSFLDSTTGPKPMIMISTTLLRSCLELSEKRMRVCRTFSAHTSLHLYASMSNML</sequence>
<reference evidence="7" key="1">
    <citation type="submission" date="2020-06" db="EMBL/GenBank/DDBJ databases">
        <authorList>
            <person name="Li T."/>
            <person name="Hu X."/>
            <person name="Zhang T."/>
            <person name="Song X."/>
            <person name="Zhang H."/>
            <person name="Dai N."/>
            <person name="Sheng W."/>
            <person name="Hou X."/>
            <person name="Wei L."/>
        </authorList>
    </citation>
    <scope>NUCLEOTIDE SEQUENCE</scope>
    <source>
        <strain evidence="7">G01</strain>
        <tissue evidence="7">Leaf</tissue>
    </source>
</reference>
<feature type="transmembrane region" description="Helical" evidence="6">
    <location>
        <begin position="150"/>
        <end position="170"/>
    </location>
</feature>
<feature type="transmembrane region" description="Helical" evidence="6">
    <location>
        <begin position="69"/>
        <end position="92"/>
    </location>
</feature>
<feature type="transmembrane region" description="Helical" evidence="6">
    <location>
        <begin position="104"/>
        <end position="121"/>
    </location>
</feature>
<comment type="subcellular location">
    <subcellularLocation>
        <location evidence="1">Membrane</location>
        <topology evidence="1">Multi-pass membrane protein</topology>
    </subcellularLocation>
</comment>
<feature type="transmembrane region" description="Helical" evidence="6">
    <location>
        <begin position="205"/>
        <end position="225"/>
    </location>
</feature>
<evidence type="ECO:0000256" key="6">
    <source>
        <dbReference type="SAM" id="Phobius"/>
    </source>
</evidence>
<dbReference type="EMBL" id="JACGWK010000006">
    <property type="protein sequence ID" value="KAL0348468.1"/>
    <property type="molecule type" value="Genomic_DNA"/>
</dbReference>
<comment type="caution">
    <text evidence="7">The sequence shown here is derived from an EMBL/GenBank/DDBJ whole genome shotgun (WGS) entry which is preliminary data.</text>
</comment>
<dbReference type="GO" id="GO:0015267">
    <property type="term" value="F:channel activity"/>
    <property type="evidence" value="ECO:0007669"/>
    <property type="project" value="InterPro"/>
</dbReference>
<dbReference type="GO" id="GO:0016020">
    <property type="term" value="C:membrane"/>
    <property type="evidence" value="ECO:0007669"/>
    <property type="project" value="UniProtKB-SubCell"/>
</dbReference>
<keyword evidence="2 5" id="KW-0812">Transmembrane</keyword>
<proteinExistence type="inferred from homology"/>
<organism evidence="7">
    <name type="scientific">Sesamum angustifolium</name>
    <dbReference type="NCBI Taxonomy" id="2727405"/>
    <lineage>
        <taxon>Eukaryota</taxon>
        <taxon>Viridiplantae</taxon>
        <taxon>Streptophyta</taxon>
        <taxon>Embryophyta</taxon>
        <taxon>Tracheophyta</taxon>
        <taxon>Spermatophyta</taxon>
        <taxon>Magnoliopsida</taxon>
        <taxon>eudicotyledons</taxon>
        <taxon>Gunneridae</taxon>
        <taxon>Pentapetalae</taxon>
        <taxon>asterids</taxon>
        <taxon>lamiids</taxon>
        <taxon>Lamiales</taxon>
        <taxon>Pedaliaceae</taxon>
        <taxon>Sesamum</taxon>
    </lineage>
</organism>
<dbReference type="PRINTS" id="PR00783">
    <property type="entry name" value="MINTRINSICP"/>
</dbReference>
<dbReference type="Pfam" id="PF00230">
    <property type="entry name" value="MIP"/>
    <property type="match status" value="1"/>
</dbReference>
<dbReference type="PANTHER" id="PTHR47002:SF2">
    <property type="entry name" value="AQUAPORIN AQPAE.A-LIKE"/>
    <property type="match status" value="1"/>
</dbReference>
<protein>
    <submittedName>
        <fullName evidence="7">Aquaporin PIP-type</fullName>
    </submittedName>
</protein>
<reference evidence="7" key="2">
    <citation type="journal article" date="2024" name="Plant">
        <title>Genomic evolution and insights into agronomic trait innovations of Sesamum species.</title>
        <authorList>
            <person name="Miao H."/>
            <person name="Wang L."/>
            <person name="Qu L."/>
            <person name="Liu H."/>
            <person name="Sun Y."/>
            <person name="Le M."/>
            <person name="Wang Q."/>
            <person name="Wei S."/>
            <person name="Zheng Y."/>
            <person name="Lin W."/>
            <person name="Duan Y."/>
            <person name="Cao H."/>
            <person name="Xiong S."/>
            <person name="Wang X."/>
            <person name="Wei L."/>
            <person name="Li C."/>
            <person name="Ma Q."/>
            <person name="Ju M."/>
            <person name="Zhao R."/>
            <person name="Li G."/>
            <person name="Mu C."/>
            <person name="Tian Q."/>
            <person name="Mei H."/>
            <person name="Zhang T."/>
            <person name="Gao T."/>
            <person name="Zhang H."/>
        </authorList>
    </citation>
    <scope>NUCLEOTIDE SEQUENCE</scope>
    <source>
        <strain evidence="7">G01</strain>
    </source>
</reference>
<comment type="similarity">
    <text evidence="5">Belongs to the MIP/aquaporin (TC 1.A.8) family.</text>
</comment>
<feature type="transmembrane region" description="Helical" evidence="6">
    <location>
        <begin position="232"/>
        <end position="252"/>
    </location>
</feature>
<evidence type="ECO:0000256" key="2">
    <source>
        <dbReference type="ARBA" id="ARBA00022692"/>
    </source>
</evidence>
<evidence type="ECO:0000256" key="5">
    <source>
        <dbReference type="RuleBase" id="RU000477"/>
    </source>
</evidence>
<gene>
    <name evidence="7" type="ORF">Sangu_1074600</name>
</gene>
<accession>A0AAW2NYX2</accession>
<dbReference type="Gene3D" id="1.20.1080.10">
    <property type="entry name" value="Glycerol uptake facilitator protein"/>
    <property type="match status" value="1"/>
</dbReference>
<dbReference type="SUPFAM" id="SSF81338">
    <property type="entry name" value="Aquaporin-like"/>
    <property type="match status" value="1"/>
</dbReference>